<dbReference type="Pfam" id="PF08338">
    <property type="entry name" value="DUF1731"/>
    <property type="match status" value="1"/>
</dbReference>
<keyword evidence="5" id="KW-1185">Reference proteome</keyword>
<evidence type="ECO:0000313" key="4">
    <source>
        <dbReference type="EMBL" id="MDO7907303.1"/>
    </source>
</evidence>
<dbReference type="EMBL" id="JAUQTB010000006">
    <property type="protein sequence ID" value="MDO7907303.1"/>
    <property type="molecule type" value="Genomic_DNA"/>
</dbReference>
<protein>
    <submittedName>
        <fullName evidence="4">TIGR01777 family oxidoreductase</fullName>
    </submittedName>
</protein>
<dbReference type="NCBIfam" id="TIGR01777">
    <property type="entry name" value="yfcH"/>
    <property type="match status" value="1"/>
</dbReference>
<comment type="similarity">
    <text evidence="1">Belongs to the NAD(P)-dependent epimerase/dehydratase family. SDR39U1 subfamily.</text>
</comment>
<feature type="domain" description="DUF1731" evidence="3">
    <location>
        <begin position="250"/>
        <end position="296"/>
    </location>
</feature>
<dbReference type="InterPro" id="IPR013549">
    <property type="entry name" value="DUF1731"/>
</dbReference>
<dbReference type="CDD" id="cd05242">
    <property type="entry name" value="SDR_a8"/>
    <property type="match status" value="1"/>
</dbReference>
<dbReference type="SUPFAM" id="SSF51735">
    <property type="entry name" value="NAD(P)-binding Rossmann-fold domains"/>
    <property type="match status" value="1"/>
</dbReference>
<dbReference type="Proteomes" id="UP001240171">
    <property type="component" value="Unassembled WGS sequence"/>
</dbReference>
<sequence length="303" mass="33725">MKIVVCGGTGFIGRALVDFWLEAGHQLVIVTREHPQHAQPSTNLSYISWDQLDQTPQMIEGIDALVNLSGETLNQRWTKKAKEEIIESRLRTVAIVAKAIDALQHKPEVVVQASAMAIYGTSPDKTFDENSPARDMNFPSHVAVEWEKAAEAIKGVRLALLRVSLVLGHRKGVFPLLKLPYHLGVGGRVGSGKQWNSWIHIIDMVRLIDFMVMNKEMTGGVNASSPNPVTNDEFGRTIGQVFHRPHWFPVPSFLIKTAVGELAVVLLEGMRVIPKKALDHGFQYLFPTLQLALEDLKSRKLSD</sequence>
<evidence type="ECO:0000259" key="2">
    <source>
        <dbReference type="Pfam" id="PF01370"/>
    </source>
</evidence>
<reference evidence="4 5" key="1">
    <citation type="submission" date="2023-07" db="EMBL/GenBank/DDBJ databases">
        <title>Paenibacillus sp. JX-17 nov. isolated from soil.</title>
        <authorList>
            <person name="Wan Y."/>
            <person name="Liu B."/>
        </authorList>
    </citation>
    <scope>NUCLEOTIDE SEQUENCE [LARGE SCALE GENOMIC DNA]</scope>
    <source>
        <strain evidence="4 5">JX-17</strain>
    </source>
</reference>
<dbReference type="InterPro" id="IPR036291">
    <property type="entry name" value="NAD(P)-bd_dom_sf"/>
</dbReference>
<dbReference type="Pfam" id="PF01370">
    <property type="entry name" value="Epimerase"/>
    <property type="match status" value="1"/>
</dbReference>
<dbReference type="PANTHER" id="PTHR11092:SF0">
    <property type="entry name" value="EPIMERASE FAMILY PROTEIN SDR39U1"/>
    <property type="match status" value="1"/>
</dbReference>
<organism evidence="4 5">
    <name type="scientific">Paenibacillus lacisoli</name>
    <dbReference type="NCBI Taxonomy" id="3064525"/>
    <lineage>
        <taxon>Bacteria</taxon>
        <taxon>Bacillati</taxon>
        <taxon>Bacillota</taxon>
        <taxon>Bacilli</taxon>
        <taxon>Bacillales</taxon>
        <taxon>Paenibacillaceae</taxon>
        <taxon>Paenibacillus</taxon>
    </lineage>
</organism>
<dbReference type="InterPro" id="IPR001509">
    <property type="entry name" value="Epimerase_deHydtase"/>
</dbReference>
<feature type="domain" description="NAD-dependent epimerase/dehydratase" evidence="2">
    <location>
        <begin position="3"/>
        <end position="215"/>
    </location>
</feature>
<evidence type="ECO:0000313" key="5">
    <source>
        <dbReference type="Proteomes" id="UP001240171"/>
    </source>
</evidence>
<dbReference type="Gene3D" id="3.40.50.720">
    <property type="entry name" value="NAD(P)-binding Rossmann-like Domain"/>
    <property type="match status" value="1"/>
</dbReference>
<accession>A0ABT9CI62</accession>
<dbReference type="PANTHER" id="PTHR11092">
    <property type="entry name" value="SUGAR NUCLEOTIDE EPIMERASE RELATED"/>
    <property type="match status" value="1"/>
</dbReference>
<gene>
    <name evidence="4" type="ORF">Q5741_12890</name>
</gene>
<name>A0ABT9CI62_9BACL</name>
<evidence type="ECO:0000256" key="1">
    <source>
        <dbReference type="ARBA" id="ARBA00009353"/>
    </source>
</evidence>
<dbReference type="InterPro" id="IPR010099">
    <property type="entry name" value="SDR39U1"/>
</dbReference>
<comment type="caution">
    <text evidence="4">The sequence shown here is derived from an EMBL/GenBank/DDBJ whole genome shotgun (WGS) entry which is preliminary data.</text>
</comment>
<evidence type="ECO:0000259" key="3">
    <source>
        <dbReference type="Pfam" id="PF08338"/>
    </source>
</evidence>
<proteinExistence type="inferred from homology"/>
<dbReference type="RefSeq" id="WP_305024500.1">
    <property type="nucleotide sequence ID" value="NZ_JAUQTB010000006.1"/>
</dbReference>